<dbReference type="PANTHER" id="PTHR14738">
    <property type="entry name" value="ZINC FINGER CCCH DOMAIN-CONTAINING PROTEIN 14"/>
    <property type="match status" value="1"/>
</dbReference>
<evidence type="ECO:0000256" key="6">
    <source>
        <dbReference type="ARBA" id="ARBA00022771"/>
    </source>
</evidence>
<dbReference type="GO" id="GO:0005634">
    <property type="term" value="C:nucleus"/>
    <property type="evidence" value="ECO:0007669"/>
    <property type="project" value="UniProtKB-SubCell"/>
</dbReference>
<dbReference type="AlphaFoldDB" id="A0AAN5I5C0"/>
<dbReference type="InterPro" id="IPR040366">
    <property type="entry name" value="Nab2/ZC3H14"/>
</dbReference>
<keyword evidence="13" id="KW-1185">Reference proteome</keyword>
<name>A0AAN5I5C0_9BILA</name>
<dbReference type="GO" id="GO:0008270">
    <property type="term" value="F:zinc ion binding"/>
    <property type="evidence" value="ECO:0007669"/>
    <property type="project" value="UniProtKB-KW"/>
</dbReference>
<dbReference type="Gene3D" id="4.10.1000.30">
    <property type="match status" value="1"/>
</dbReference>
<organism evidence="12 13">
    <name type="scientific">Pristionchus mayeri</name>
    <dbReference type="NCBI Taxonomy" id="1317129"/>
    <lineage>
        <taxon>Eukaryota</taxon>
        <taxon>Metazoa</taxon>
        <taxon>Ecdysozoa</taxon>
        <taxon>Nematoda</taxon>
        <taxon>Chromadorea</taxon>
        <taxon>Rhabditida</taxon>
        <taxon>Rhabditina</taxon>
        <taxon>Diplogasteromorpha</taxon>
        <taxon>Diplogasteroidea</taxon>
        <taxon>Neodiplogasteridae</taxon>
        <taxon>Pristionchus</taxon>
    </lineage>
</organism>
<keyword evidence="5" id="KW-0677">Repeat</keyword>
<feature type="compositionally biased region" description="Basic and acidic residues" evidence="10">
    <location>
        <begin position="93"/>
        <end position="116"/>
    </location>
</feature>
<feature type="domain" description="C3H1-type" evidence="11">
    <location>
        <begin position="164"/>
        <end position="189"/>
    </location>
</feature>
<feature type="compositionally biased region" description="Polar residues" evidence="10">
    <location>
        <begin position="241"/>
        <end position="267"/>
    </location>
</feature>
<dbReference type="SMART" id="SM00356">
    <property type="entry name" value="ZnF_C3H1"/>
    <property type="match status" value="2"/>
</dbReference>
<keyword evidence="6 9" id="KW-0863">Zinc-finger</keyword>
<feature type="region of interest" description="Disordered" evidence="10">
    <location>
        <begin position="238"/>
        <end position="267"/>
    </location>
</feature>
<feature type="zinc finger region" description="C3H1-type" evidence="9">
    <location>
        <begin position="164"/>
        <end position="189"/>
    </location>
</feature>
<keyword evidence="7 9" id="KW-0862">Zinc</keyword>
<keyword evidence="8" id="KW-0539">Nucleus</keyword>
<evidence type="ECO:0000256" key="5">
    <source>
        <dbReference type="ARBA" id="ARBA00022737"/>
    </source>
</evidence>
<protein>
    <recommendedName>
        <fullName evidence="3">Zinc finger CCCH domain-containing protein 14</fullName>
    </recommendedName>
</protein>
<evidence type="ECO:0000256" key="1">
    <source>
        <dbReference type="ARBA" id="ARBA00004123"/>
    </source>
</evidence>
<accession>A0AAN5I5C0</accession>
<feature type="non-terminal residue" evidence="12">
    <location>
        <position position="1"/>
    </location>
</feature>
<feature type="compositionally biased region" description="Basic residues" evidence="10">
    <location>
        <begin position="123"/>
        <end position="134"/>
    </location>
</feature>
<evidence type="ECO:0000256" key="8">
    <source>
        <dbReference type="ARBA" id="ARBA00023242"/>
    </source>
</evidence>
<dbReference type="InterPro" id="IPR000571">
    <property type="entry name" value="Znf_CCCH"/>
</dbReference>
<comment type="similarity">
    <text evidence="2">Belongs to the ZC3H14 family.</text>
</comment>
<dbReference type="GO" id="GO:0043488">
    <property type="term" value="P:regulation of mRNA stability"/>
    <property type="evidence" value="ECO:0007669"/>
    <property type="project" value="InterPro"/>
</dbReference>
<sequence>LPVGGNPLPPKETRNRCMHFPSCQIKDSFHLSAFHHPSESCPYFDTDKCGGIYCAYKHKPCPKGRFCTGLECKFEHSLSQPTLLRIHFDAEKRNAQMEGQERTSRTDGRVNDDRRRGQSRGAKPNRRIRSRSRRRMEEEEEERKYSQNNPPSPVNRPVPSNGFSTKDRRCHYFPHCKKGSYCEFAHPSQRCESFPNCIRGRDCPDLHGDCPNDGKQCANEYCPFEHRKQKPPRVAAYHARSNANRSGNVSRGTSMSNLSMISGDSRR</sequence>
<reference evidence="13" key="1">
    <citation type="submission" date="2022-10" db="EMBL/GenBank/DDBJ databases">
        <title>Genome assembly of Pristionchus species.</title>
        <authorList>
            <person name="Yoshida K."/>
            <person name="Sommer R.J."/>
        </authorList>
    </citation>
    <scope>NUCLEOTIDE SEQUENCE [LARGE SCALE GENOMIC DNA]</scope>
    <source>
        <strain evidence="13">RS5460</strain>
    </source>
</reference>
<evidence type="ECO:0000259" key="11">
    <source>
        <dbReference type="PROSITE" id="PS50103"/>
    </source>
</evidence>
<evidence type="ECO:0000256" key="7">
    <source>
        <dbReference type="ARBA" id="ARBA00022833"/>
    </source>
</evidence>
<comment type="caution">
    <text evidence="12">The sequence shown here is derived from an EMBL/GenBank/DDBJ whole genome shotgun (WGS) entry which is preliminary data.</text>
</comment>
<feature type="region of interest" description="Disordered" evidence="10">
    <location>
        <begin position="93"/>
        <end position="162"/>
    </location>
</feature>
<evidence type="ECO:0000256" key="2">
    <source>
        <dbReference type="ARBA" id="ARBA00008423"/>
    </source>
</evidence>
<evidence type="ECO:0000256" key="9">
    <source>
        <dbReference type="PROSITE-ProRule" id="PRU00723"/>
    </source>
</evidence>
<evidence type="ECO:0000256" key="3">
    <source>
        <dbReference type="ARBA" id="ARBA00015071"/>
    </source>
</evidence>
<evidence type="ECO:0000313" key="13">
    <source>
        <dbReference type="Proteomes" id="UP001328107"/>
    </source>
</evidence>
<evidence type="ECO:0000313" key="12">
    <source>
        <dbReference type="EMBL" id="GMR52932.1"/>
    </source>
</evidence>
<dbReference type="EMBL" id="BTRK01000005">
    <property type="protein sequence ID" value="GMR52932.1"/>
    <property type="molecule type" value="Genomic_DNA"/>
</dbReference>
<dbReference type="PANTHER" id="PTHR14738:SF29">
    <property type="entry name" value="ZINC FINGER CCCH DOMAIN-CONTAINING PROTEIN 14"/>
    <property type="match status" value="1"/>
</dbReference>
<dbReference type="PROSITE" id="PS50103">
    <property type="entry name" value="ZF_C3H1"/>
    <property type="match status" value="1"/>
</dbReference>
<proteinExistence type="inferred from homology"/>
<keyword evidence="4 9" id="KW-0479">Metal-binding</keyword>
<comment type="subcellular location">
    <subcellularLocation>
        <location evidence="1">Nucleus</location>
    </subcellularLocation>
</comment>
<dbReference type="Proteomes" id="UP001328107">
    <property type="component" value="Unassembled WGS sequence"/>
</dbReference>
<gene>
    <name evidence="12" type="ORF">PMAYCL1PPCAC_23127</name>
</gene>
<dbReference type="GO" id="GO:0005737">
    <property type="term" value="C:cytoplasm"/>
    <property type="evidence" value="ECO:0007669"/>
    <property type="project" value="TreeGrafter"/>
</dbReference>
<evidence type="ECO:0000256" key="4">
    <source>
        <dbReference type="ARBA" id="ARBA00022723"/>
    </source>
</evidence>
<dbReference type="GO" id="GO:0008143">
    <property type="term" value="F:poly(A) binding"/>
    <property type="evidence" value="ECO:0007669"/>
    <property type="project" value="InterPro"/>
</dbReference>
<evidence type="ECO:0000256" key="10">
    <source>
        <dbReference type="SAM" id="MobiDB-lite"/>
    </source>
</evidence>